<comment type="caution">
    <text evidence="3">The sequence shown here is derived from an EMBL/GenBank/DDBJ whole genome shotgun (WGS) entry which is preliminary data.</text>
</comment>
<evidence type="ECO:0000256" key="1">
    <source>
        <dbReference type="SAM" id="MobiDB-lite"/>
    </source>
</evidence>
<evidence type="ECO:0000313" key="5">
    <source>
        <dbReference type="Proteomes" id="UP000321947"/>
    </source>
</evidence>
<accession>A0A5D3E5N5</accession>
<dbReference type="Proteomes" id="UP000321393">
    <property type="component" value="Unassembled WGS sequence"/>
</dbReference>
<name>A0A5D3E5N5_CUCMM</name>
<feature type="region of interest" description="Disordered" evidence="1">
    <location>
        <begin position="1"/>
        <end position="36"/>
    </location>
</feature>
<evidence type="ECO:0000313" key="4">
    <source>
        <dbReference type="Proteomes" id="UP000321393"/>
    </source>
</evidence>
<proteinExistence type="predicted"/>
<evidence type="ECO:0000313" key="2">
    <source>
        <dbReference type="EMBL" id="KAA0035631.1"/>
    </source>
</evidence>
<dbReference type="EMBL" id="SSTE01019907">
    <property type="protein sequence ID" value="KAA0035631.1"/>
    <property type="molecule type" value="Genomic_DNA"/>
</dbReference>
<sequence>MTSQGYTSKTLSDINKQSNTRSRSRETQSSDDMSPFEVARNIWKQMSKPPKVMMIDVDTSKDRMAELEKKVIMVKKMV</sequence>
<reference evidence="4 5" key="1">
    <citation type="submission" date="2019-08" db="EMBL/GenBank/DDBJ databases">
        <title>Draft genome sequences of two oriental melons (Cucumis melo L. var makuwa).</title>
        <authorList>
            <person name="Kwon S.-Y."/>
        </authorList>
    </citation>
    <scope>NUCLEOTIDE SEQUENCE [LARGE SCALE GENOMIC DNA]</scope>
    <source>
        <strain evidence="5">cv. Chang Bougi</strain>
        <strain evidence="4">cv. SW 3</strain>
        <tissue evidence="3">Leaf</tissue>
    </source>
</reference>
<feature type="compositionally biased region" description="Polar residues" evidence="1">
    <location>
        <begin position="1"/>
        <end position="21"/>
    </location>
</feature>
<dbReference type="Proteomes" id="UP000321947">
    <property type="component" value="Unassembled WGS sequence"/>
</dbReference>
<organism evidence="3 5">
    <name type="scientific">Cucumis melo var. makuwa</name>
    <name type="common">Oriental melon</name>
    <dbReference type="NCBI Taxonomy" id="1194695"/>
    <lineage>
        <taxon>Eukaryota</taxon>
        <taxon>Viridiplantae</taxon>
        <taxon>Streptophyta</taxon>
        <taxon>Embryophyta</taxon>
        <taxon>Tracheophyta</taxon>
        <taxon>Spermatophyta</taxon>
        <taxon>Magnoliopsida</taxon>
        <taxon>eudicotyledons</taxon>
        <taxon>Gunneridae</taxon>
        <taxon>Pentapetalae</taxon>
        <taxon>rosids</taxon>
        <taxon>fabids</taxon>
        <taxon>Cucurbitales</taxon>
        <taxon>Cucurbitaceae</taxon>
        <taxon>Benincaseae</taxon>
        <taxon>Cucumis</taxon>
    </lineage>
</organism>
<dbReference type="EMBL" id="SSTD01000141">
    <property type="protein sequence ID" value="TYK30911.1"/>
    <property type="molecule type" value="Genomic_DNA"/>
</dbReference>
<protein>
    <submittedName>
        <fullName evidence="3">Ty3-gypsy retrotransposon protein</fullName>
    </submittedName>
</protein>
<evidence type="ECO:0000313" key="3">
    <source>
        <dbReference type="EMBL" id="TYK30911.1"/>
    </source>
</evidence>
<gene>
    <name evidence="3" type="ORF">E5676_scaffold455G001220</name>
    <name evidence="2" type="ORF">E6C27_scaffold285G003190</name>
</gene>
<dbReference type="AlphaFoldDB" id="A0A5D3E5N5"/>